<dbReference type="SUPFAM" id="SSF49493">
    <property type="entry name" value="HSP40/DnaJ peptide-binding domain"/>
    <property type="match status" value="2"/>
</dbReference>
<comment type="function">
    <text evidence="6">Participates actively in the response to hyperosmotic and heat shock by preventing the aggregation of stress-denatured proteins and by disaggregating proteins, also in an autonomous, DnaK-independent fashion. Unfolded proteins bind initially to DnaJ; upon interaction with the DnaJ-bound protein, DnaK hydrolyzes its bound ATP, resulting in the formation of a stable complex. GrpE releases ADP from DnaK; ATP binding to DnaK triggers the release of the substrate protein, thus completing the reaction cycle. Several rounds of ATP-dependent interactions between DnaJ, DnaK and GrpE are required for fully efficient folding. Also involved, together with DnaK and GrpE, in the DNA replication of plasmids through activation of initiation proteins.</text>
</comment>
<dbReference type="Pfam" id="PF01556">
    <property type="entry name" value="DnaJ_C"/>
    <property type="match status" value="1"/>
</dbReference>
<dbReference type="FunFam" id="1.10.287.110:FF:000034">
    <property type="entry name" value="Chaperone protein DnaJ"/>
    <property type="match status" value="1"/>
</dbReference>
<feature type="repeat" description="CXXCXGXG motif" evidence="6">
    <location>
        <begin position="148"/>
        <end position="155"/>
    </location>
</feature>
<comment type="caution">
    <text evidence="11">The sequence shown here is derived from an EMBL/GenBank/DDBJ whole genome shotgun (WGS) entry which is preliminary data.</text>
</comment>
<keyword evidence="4 6" id="KW-0862">Zinc</keyword>
<keyword evidence="1 6" id="KW-0479">Metal-binding</keyword>
<keyword evidence="6" id="KW-0346">Stress response</keyword>
<dbReference type="FunFam" id="2.60.260.20:FF:000013">
    <property type="entry name" value="DnaJ subfamily B member 11"/>
    <property type="match status" value="1"/>
</dbReference>
<dbReference type="GO" id="GO:0009408">
    <property type="term" value="P:response to heat"/>
    <property type="evidence" value="ECO:0007669"/>
    <property type="project" value="InterPro"/>
</dbReference>
<dbReference type="CDD" id="cd06257">
    <property type="entry name" value="DnaJ"/>
    <property type="match status" value="1"/>
</dbReference>
<dbReference type="InterPro" id="IPR001623">
    <property type="entry name" value="DnaJ_domain"/>
</dbReference>
<feature type="binding site" evidence="6">
    <location>
        <position position="193"/>
    </location>
    <ligand>
        <name>Zn(2+)</name>
        <dbReference type="ChEBI" id="CHEBI:29105"/>
        <label>2</label>
    </ligand>
</feature>
<dbReference type="InterPro" id="IPR036869">
    <property type="entry name" value="J_dom_sf"/>
</dbReference>
<accession>A0A9Q4PV23</accession>
<dbReference type="NCBIfam" id="TIGR02349">
    <property type="entry name" value="DnaJ_bact"/>
    <property type="match status" value="1"/>
</dbReference>
<dbReference type="PROSITE" id="PS51188">
    <property type="entry name" value="ZF_CR"/>
    <property type="match status" value="1"/>
</dbReference>
<dbReference type="CDD" id="cd10719">
    <property type="entry name" value="DnaJ_zf"/>
    <property type="match status" value="1"/>
</dbReference>
<keyword evidence="5 6" id="KW-0143">Chaperone</keyword>
<organism evidence="11 12">
    <name type="scientific">Methanogenium marinum</name>
    <dbReference type="NCBI Taxonomy" id="348610"/>
    <lineage>
        <taxon>Archaea</taxon>
        <taxon>Methanobacteriati</taxon>
        <taxon>Methanobacteriota</taxon>
        <taxon>Stenosarchaea group</taxon>
        <taxon>Methanomicrobia</taxon>
        <taxon>Methanomicrobiales</taxon>
        <taxon>Methanomicrobiaceae</taxon>
        <taxon>Methanogenium</taxon>
    </lineage>
</organism>
<evidence type="ECO:0000259" key="9">
    <source>
        <dbReference type="PROSITE" id="PS50076"/>
    </source>
</evidence>
<dbReference type="Gene3D" id="2.60.260.20">
    <property type="entry name" value="Urease metallochaperone UreE, N-terminal domain"/>
    <property type="match status" value="2"/>
</dbReference>
<feature type="repeat" description="CXXCXGXG motif" evidence="6">
    <location>
        <begin position="204"/>
        <end position="211"/>
    </location>
</feature>
<dbReference type="PROSITE" id="PS00636">
    <property type="entry name" value="DNAJ_1"/>
    <property type="match status" value="1"/>
</dbReference>
<feature type="binding site" evidence="6">
    <location>
        <position position="204"/>
    </location>
    <ligand>
        <name>Zn(2+)</name>
        <dbReference type="ChEBI" id="CHEBI:29105"/>
        <label>1</label>
    </ligand>
</feature>
<evidence type="ECO:0000313" key="12">
    <source>
        <dbReference type="Proteomes" id="UP001143747"/>
    </source>
</evidence>
<comment type="subcellular location">
    <subcellularLocation>
        <location evidence="6">Cytoplasm</location>
    </subcellularLocation>
</comment>
<feature type="zinc finger region" description="CR-type" evidence="7">
    <location>
        <begin position="135"/>
        <end position="216"/>
    </location>
</feature>
<dbReference type="Pfam" id="PF00226">
    <property type="entry name" value="DnaJ"/>
    <property type="match status" value="1"/>
</dbReference>
<dbReference type="RefSeq" id="WP_274923814.1">
    <property type="nucleotide sequence ID" value="NZ_JAKELO010000002.1"/>
</dbReference>
<feature type="binding site" evidence="6">
    <location>
        <position position="148"/>
    </location>
    <ligand>
        <name>Zn(2+)</name>
        <dbReference type="ChEBI" id="CHEBI:29105"/>
        <label>1</label>
    </ligand>
</feature>
<comment type="subunit">
    <text evidence="6">Homodimer.</text>
</comment>
<feature type="domain" description="J" evidence="9">
    <location>
        <begin position="5"/>
        <end position="69"/>
    </location>
</feature>
<dbReference type="Pfam" id="PF00684">
    <property type="entry name" value="DnaJ_CXXCXGXG"/>
    <property type="match status" value="1"/>
</dbReference>
<dbReference type="SUPFAM" id="SSF57938">
    <property type="entry name" value="DnaJ/Hsp40 cysteine-rich domain"/>
    <property type="match status" value="1"/>
</dbReference>
<dbReference type="Proteomes" id="UP001143747">
    <property type="component" value="Unassembled WGS sequence"/>
</dbReference>
<dbReference type="GO" id="GO:0042026">
    <property type="term" value="P:protein refolding"/>
    <property type="evidence" value="ECO:0007669"/>
    <property type="project" value="TreeGrafter"/>
</dbReference>
<feature type="region of interest" description="Disordered" evidence="8">
    <location>
        <begin position="58"/>
        <end position="81"/>
    </location>
</feature>
<dbReference type="GO" id="GO:0016491">
    <property type="term" value="F:oxidoreductase activity"/>
    <property type="evidence" value="ECO:0007669"/>
    <property type="project" value="UniProtKB-KW"/>
</dbReference>
<dbReference type="InterPro" id="IPR001305">
    <property type="entry name" value="HSP_DnaJ_Cys-rich_dom"/>
</dbReference>
<dbReference type="EMBL" id="JAKELO010000002">
    <property type="protein sequence ID" value="MDE4907149.1"/>
    <property type="molecule type" value="Genomic_DNA"/>
</dbReference>
<evidence type="ECO:0000256" key="6">
    <source>
        <dbReference type="HAMAP-Rule" id="MF_01152"/>
    </source>
</evidence>
<evidence type="ECO:0000256" key="7">
    <source>
        <dbReference type="PROSITE-ProRule" id="PRU00546"/>
    </source>
</evidence>
<keyword evidence="2 6" id="KW-0677">Repeat</keyword>
<comment type="domain">
    <text evidence="6">The J domain is necessary and sufficient to stimulate DnaK ATPase activity. Zinc center 1 plays an important role in the autonomous, DnaK-independent chaperone activity of DnaJ. Zinc center 2 is essential for interaction with DnaK and for DnaJ activity.</text>
</comment>
<feature type="binding site" evidence="6">
    <location>
        <position position="151"/>
    </location>
    <ligand>
        <name>Zn(2+)</name>
        <dbReference type="ChEBI" id="CHEBI:29105"/>
        <label>1</label>
    </ligand>
</feature>
<dbReference type="InterPro" id="IPR036410">
    <property type="entry name" value="HSP_DnaJ_Cys-rich_dom_sf"/>
</dbReference>
<dbReference type="FunFam" id="2.10.230.10:FF:000002">
    <property type="entry name" value="Molecular chaperone DnaJ"/>
    <property type="match status" value="1"/>
</dbReference>
<dbReference type="PANTHER" id="PTHR43096">
    <property type="entry name" value="DNAJ HOMOLOG 1, MITOCHONDRIAL-RELATED"/>
    <property type="match status" value="1"/>
</dbReference>
<gene>
    <name evidence="6 11" type="primary">dnaJ</name>
    <name evidence="11" type="ORF">L0665_00710</name>
</gene>
<dbReference type="NCBIfam" id="NF008035">
    <property type="entry name" value="PRK10767.1"/>
    <property type="match status" value="1"/>
</dbReference>
<keyword evidence="6" id="KW-0235">DNA replication</keyword>
<evidence type="ECO:0000256" key="4">
    <source>
        <dbReference type="ARBA" id="ARBA00022833"/>
    </source>
</evidence>
<dbReference type="PROSITE" id="PS50076">
    <property type="entry name" value="DNAJ_2"/>
    <property type="match status" value="1"/>
</dbReference>
<keyword evidence="11" id="KW-0560">Oxidoreductase</keyword>
<dbReference type="PRINTS" id="PR00625">
    <property type="entry name" value="JDOMAIN"/>
</dbReference>
<dbReference type="PANTHER" id="PTHR43096:SF52">
    <property type="entry name" value="DNAJ HOMOLOG 1, MITOCHONDRIAL-RELATED"/>
    <property type="match status" value="1"/>
</dbReference>
<dbReference type="GO" id="GO:0008270">
    <property type="term" value="F:zinc ion binding"/>
    <property type="evidence" value="ECO:0007669"/>
    <property type="project" value="UniProtKB-UniRule"/>
</dbReference>
<dbReference type="AlphaFoldDB" id="A0A9Q4PV23"/>
<feature type="region of interest" description="Disordered" evidence="8">
    <location>
        <begin position="356"/>
        <end position="375"/>
    </location>
</feature>
<keyword evidence="6" id="KW-0963">Cytoplasm</keyword>
<dbReference type="HAMAP" id="MF_01152">
    <property type="entry name" value="DnaJ"/>
    <property type="match status" value="1"/>
</dbReference>
<comment type="cofactor">
    <cofactor evidence="6">
        <name>Zn(2+)</name>
        <dbReference type="ChEBI" id="CHEBI:29105"/>
    </cofactor>
    <text evidence="6">Binds 2 Zn(2+) ions per monomer.</text>
</comment>
<feature type="binding site" evidence="6">
    <location>
        <position position="207"/>
    </location>
    <ligand>
        <name>Zn(2+)</name>
        <dbReference type="ChEBI" id="CHEBI:29105"/>
        <label>1</label>
    </ligand>
</feature>
<sequence>MSGKNYYDILNVPRNADEKELKRAYRSLTKKYHPDINKEENAEEKFKEINEAYSVLSDSQKRSQYDQLGHDSYTNASKGSYQGGGHGSGGFNADFGGFGDIFDSFFGGGRGSQGPQSGSDLLMRIQITLQDAVFGVDRDIDVMHNEPCSACDGTGSATKKTNVCPRCGGSGQERRANNTPFGQFVSMATCSQCGGSGRIPEERCKTCNGSGHSRVKRTITVNIPAGVESGMRLRMEGYGEAGDAGAPNGDLFIEMHIAPNSVFTRIGDNLETKADITPAQAVVGSSITIKTIDGRKIDLKVPAGVQYNMALKISGEGVRRRGRPGDLLVRMKIVVPKHPGSEEKELYEKILELEGNKESGHGSKGFFKDLKDKIK</sequence>
<dbReference type="GO" id="GO:0051082">
    <property type="term" value="F:unfolded protein binding"/>
    <property type="evidence" value="ECO:0007669"/>
    <property type="project" value="UniProtKB-UniRule"/>
</dbReference>
<name>A0A9Q4PV23_9EURY</name>
<dbReference type="GO" id="GO:0006260">
    <property type="term" value="P:DNA replication"/>
    <property type="evidence" value="ECO:0007669"/>
    <property type="project" value="UniProtKB-KW"/>
</dbReference>
<feature type="binding site" evidence="6">
    <location>
        <position position="190"/>
    </location>
    <ligand>
        <name>Zn(2+)</name>
        <dbReference type="ChEBI" id="CHEBI:29105"/>
        <label>2</label>
    </ligand>
</feature>
<evidence type="ECO:0000256" key="1">
    <source>
        <dbReference type="ARBA" id="ARBA00022723"/>
    </source>
</evidence>
<keyword evidence="12" id="KW-1185">Reference proteome</keyword>
<dbReference type="InterPro" id="IPR008971">
    <property type="entry name" value="HSP40/DnaJ_pept-bd"/>
</dbReference>
<evidence type="ECO:0000256" key="2">
    <source>
        <dbReference type="ARBA" id="ARBA00022737"/>
    </source>
</evidence>
<evidence type="ECO:0000313" key="11">
    <source>
        <dbReference type="EMBL" id="MDE4907149.1"/>
    </source>
</evidence>
<feature type="domain" description="CR-type" evidence="10">
    <location>
        <begin position="135"/>
        <end position="216"/>
    </location>
</feature>
<evidence type="ECO:0000256" key="8">
    <source>
        <dbReference type="SAM" id="MobiDB-lite"/>
    </source>
</evidence>
<dbReference type="GO" id="GO:0005737">
    <property type="term" value="C:cytoplasm"/>
    <property type="evidence" value="ECO:0007669"/>
    <property type="project" value="UniProtKB-SubCell"/>
</dbReference>
<dbReference type="SMART" id="SM00271">
    <property type="entry name" value="DnaJ"/>
    <property type="match status" value="1"/>
</dbReference>
<dbReference type="GO" id="GO:0031072">
    <property type="term" value="F:heat shock protein binding"/>
    <property type="evidence" value="ECO:0007669"/>
    <property type="project" value="InterPro"/>
</dbReference>
<dbReference type="CDD" id="cd10747">
    <property type="entry name" value="DnaJ_C"/>
    <property type="match status" value="1"/>
</dbReference>
<evidence type="ECO:0000259" key="10">
    <source>
        <dbReference type="PROSITE" id="PS51188"/>
    </source>
</evidence>
<evidence type="ECO:0000256" key="5">
    <source>
        <dbReference type="ARBA" id="ARBA00023186"/>
    </source>
</evidence>
<dbReference type="Gene3D" id="1.10.287.110">
    <property type="entry name" value="DnaJ domain"/>
    <property type="match status" value="1"/>
</dbReference>
<evidence type="ECO:0000256" key="3">
    <source>
        <dbReference type="ARBA" id="ARBA00022771"/>
    </source>
</evidence>
<dbReference type="InterPro" id="IPR012724">
    <property type="entry name" value="DnaJ"/>
</dbReference>
<dbReference type="InterPro" id="IPR002939">
    <property type="entry name" value="DnaJ_C"/>
</dbReference>
<reference evidence="11" key="1">
    <citation type="submission" date="2022-01" db="EMBL/GenBank/DDBJ databases">
        <title>Draft genome of Methanogenium marinum DSM 15558.</title>
        <authorList>
            <person name="Chen S.-C."/>
            <person name="You Y.-T."/>
        </authorList>
    </citation>
    <scope>NUCLEOTIDE SEQUENCE</scope>
    <source>
        <strain evidence="11">DSM 15558</strain>
    </source>
</reference>
<comment type="similarity">
    <text evidence="6">Belongs to the DnaJ family.</text>
</comment>
<dbReference type="Gene3D" id="2.10.230.10">
    <property type="entry name" value="Heat shock protein DnaJ, cysteine-rich domain"/>
    <property type="match status" value="1"/>
</dbReference>
<feature type="binding site" evidence="6">
    <location>
        <position position="164"/>
    </location>
    <ligand>
        <name>Zn(2+)</name>
        <dbReference type="ChEBI" id="CHEBI:29105"/>
        <label>2</label>
    </ligand>
</feature>
<dbReference type="GO" id="GO:0005524">
    <property type="term" value="F:ATP binding"/>
    <property type="evidence" value="ECO:0007669"/>
    <property type="project" value="InterPro"/>
</dbReference>
<feature type="binding site" evidence="6">
    <location>
        <position position="167"/>
    </location>
    <ligand>
        <name>Zn(2+)</name>
        <dbReference type="ChEBI" id="CHEBI:29105"/>
        <label>2</label>
    </ligand>
</feature>
<feature type="repeat" description="CXXCXGXG motif" evidence="6">
    <location>
        <begin position="190"/>
        <end position="197"/>
    </location>
</feature>
<dbReference type="SUPFAM" id="SSF46565">
    <property type="entry name" value="Chaperone J-domain"/>
    <property type="match status" value="1"/>
</dbReference>
<dbReference type="InterPro" id="IPR018253">
    <property type="entry name" value="DnaJ_domain_CS"/>
</dbReference>
<proteinExistence type="inferred from homology"/>
<keyword evidence="3 6" id="KW-0863">Zinc-finger</keyword>
<feature type="repeat" description="CXXCXGXG motif" evidence="6">
    <location>
        <begin position="164"/>
        <end position="171"/>
    </location>
</feature>
<protein>
    <recommendedName>
        <fullName evidence="6">Chaperone protein DnaJ</fullName>
    </recommendedName>
</protein>